<dbReference type="GO" id="GO:0004252">
    <property type="term" value="F:serine-type endopeptidase activity"/>
    <property type="evidence" value="ECO:0007669"/>
    <property type="project" value="InterPro"/>
</dbReference>
<evidence type="ECO:0000256" key="3">
    <source>
        <dbReference type="ARBA" id="ARBA00022763"/>
    </source>
</evidence>
<evidence type="ECO:0000256" key="9">
    <source>
        <dbReference type="ARBA" id="ARBA00023204"/>
    </source>
</evidence>
<dbReference type="eggNOG" id="COG1974">
    <property type="taxonomic scope" value="Bacteria"/>
</dbReference>
<evidence type="ECO:0000256" key="5">
    <source>
        <dbReference type="ARBA" id="ARBA00022813"/>
    </source>
</evidence>
<keyword evidence="4" id="KW-0378">Hydrolase</keyword>
<dbReference type="STRING" id="443254.Marpi_1944"/>
<dbReference type="Pfam" id="PF01726">
    <property type="entry name" value="LexA_DNA_bind"/>
    <property type="match status" value="1"/>
</dbReference>
<dbReference type="InterPro" id="IPR050077">
    <property type="entry name" value="LexA_repressor"/>
</dbReference>
<keyword evidence="6" id="KW-0805">Transcription regulation</keyword>
<evidence type="ECO:0000259" key="11">
    <source>
        <dbReference type="Pfam" id="PF01726"/>
    </source>
</evidence>
<dbReference type="Proteomes" id="UP000007161">
    <property type="component" value="Chromosome"/>
</dbReference>
<dbReference type="InterPro" id="IPR036390">
    <property type="entry name" value="WH_DNA-bd_sf"/>
</dbReference>
<dbReference type="FunFam" id="1.10.10.10:FF:000009">
    <property type="entry name" value="LexA repressor"/>
    <property type="match status" value="1"/>
</dbReference>
<gene>
    <name evidence="12" type="ordered locus">Marpi_1944</name>
</gene>
<evidence type="ECO:0000256" key="8">
    <source>
        <dbReference type="ARBA" id="ARBA00023163"/>
    </source>
</evidence>
<dbReference type="PANTHER" id="PTHR33516:SF2">
    <property type="entry name" value="LEXA REPRESSOR-RELATED"/>
    <property type="match status" value="1"/>
</dbReference>
<keyword evidence="9" id="KW-0234">DNA repair</keyword>
<reference evidence="13" key="2">
    <citation type="submission" date="2012-01" db="EMBL/GenBank/DDBJ databases">
        <title>Complete sequence of chromosome of Marinitoga piezophila KA3.</title>
        <authorList>
            <person name="Lucas S."/>
            <person name="Han J."/>
            <person name="Lapidus A."/>
            <person name="Cheng J.-F."/>
            <person name="Goodwin L."/>
            <person name="Pitluck S."/>
            <person name="Peters L."/>
            <person name="Mikhailova N."/>
            <person name="Teshima H."/>
            <person name="Detter J.C."/>
            <person name="Han C."/>
            <person name="Tapia R."/>
            <person name="Land M."/>
            <person name="Hauser L."/>
            <person name="Kyrpides N."/>
            <person name="Ivanova N."/>
            <person name="Pagani I."/>
            <person name="Jebbar M."/>
            <person name="Vannier P."/>
            <person name="Oger P."/>
            <person name="Cario A."/>
            <person name="Bartlett D."/>
            <person name="Noll K.M."/>
            <person name="Woyke T."/>
        </authorList>
    </citation>
    <scope>NUCLEOTIDE SEQUENCE [LARGE SCALE GENOMIC DNA]</scope>
    <source>
        <strain evidence="13">DSM 14283 / JCM 11233 / KA3</strain>
    </source>
</reference>
<evidence type="ECO:0000256" key="6">
    <source>
        <dbReference type="ARBA" id="ARBA00023015"/>
    </source>
</evidence>
<dbReference type="KEGG" id="mpz:Marpi_1944"/>
<feature type="domain" description="LexA repressor DNA-binding" evidence="11">
    <location>
        <begin position="3"/>
        <end position="66"/>
    </location>
</feature>
<dbReference type="SUPFAM" id="SSF46785">
    <property type="entry name" value="Winged helix' DNA-binding domain"/>
    <property type="match status" value="1"/>
</dbReference>
<evidence type="ECO:0000313" key="12">
    <source>
        <dbReference type="EMBL" id="AEX86322.1"/>
    </source>
</evidence>
<evidence type="ECO:0000256" key="2">
    <source>
        <dbReference type="ARBA" id="ARBA00022705"/>
    </source>
</evidence>
<dbReference type="InterPro" id="IPR036388">
    <property type="entry name" value="WH-like_DNA-bd_sf"/>
</dbReference>
<dbReference type="InterPro" id="IPR006199">
    <property type="entry name" value="LexA_DNA-bd_dom"/>
</dbReference>
<accession>H2J6P1</accession>
<keyword evidence="8" id="KW-0804">Transcription</keyword>
<dbReference type="GO" id="GO:0006281">
    <property type="term" value="P:DNA repair"/>
    <property type="evidence" value="ECO:0007669"/>
    <property type="project" value="UniProtKB-KW"/>
</dbReference>
<evidence type="ECO:0000256" key="4">
    <source>
        <dbReference type="ARBA" id="ARBA00022801"/>
    </source>
</evidence>
<protein>
    <submittedName>
        <fullName evidence="12">SOS response transcriptional repressor, RecA-mediated autopeptidase</fullName>
    </submittedName>
</protein>
<keyword evidence="7" id="KW-0238">DNA-binding</keyword>
<dbReference type="GO" id="GO:0003677">
    <property type="term" value="F:DNA binding"/>
    <property type="evidence" value="ECO:0007669"/>
    <property type="project" value="UniProtKB-KW"/>
</dbReference>
<dbReference type="AlphaFoldDB" id="H2J6P1"/>
<keyword evidence="10" id="KW-0742">SOS response</keyword>
<sequence>MIMKGLTEKQKRIYEYINFYINVKGYPPSMREIAEYLNLKSVSTVYSQLKSLEKKGYIELSGKSRGINILKNEKSGFIEVHGEIAENKLKLYSTPFYLKTISSLTIRKINNFYNVFVVEKYKDFSSDFILIVNENLEIIGTIKISEVILDENSYRF</sequence>
<dbReference type="EMBL" id="CP003257">
    <property type="protein sequence ID" value="AEX86322.1"/>
    <property type="molecule type" value="Genomic_DNA"/>
</dbReference>
<dbReference type="GO" id="GO:0006508">
    <property type="term" value="P:proteolysis"/>
    <property type="evidence" value="ECO:0007669"/>
    <property type="project" value="InterPro"/>
</dbReference>
<dbReference type="GO" id="GO:0006260">
    <property type="term" value="P:DNA replication"/>
    <property type="evidence" value="ECO:0007669"/>
    <property type="project" value="UniProtKB-KW"/>
</dbReference>
<organism evidence="12 13">
    <name type="scientific">Marinitoga piezophila (strain DSM 14283 / JCM 11233 / KA3)</name>
    <dbReference type="NCBI Taxonomy" id="443254"/>
    <lineage>
        <taxon>Bacteria</taxon>
        <taxon>Thermotogati</taxon>
        <taxon>Thermotogota</taxon>
        <taxon>Thermotogae</taxon>
        <taxon>Petrotogales</taxon>
        <taxon>Petrotogaceae</taxon>
        <taxon>Marinitoga</taxon>
    </lineage>
</organism>
<keyword evidence="5" id="KW-0068">Autocatalytic cleavage</keyword>
<keyword evidence="1" id="KW-0678">Repressor</keyword>
<keyword evidence="3" id="KW-0227">DNA damage</keyword>
<dbReference type="GO" id="GO:0009432">
    <property type="term" value="P:SOS response"/>
    <property type="evidence" value="ECO:0007669"/>
    <property type="project" value="UniProtKB-KW"/>
</dbReference>
<dbReference type="Gene3D" id="1.10.10.10">
    <property type="entry name" value="Winged helix-like DNA-binding domain superfamily/Winged helix DNA-binding domain"/>
    <property type="match status" value="1"/>
</dbReference>
<evidence type="ECO:0000313" key="13">
    <source>
        <dbReference type="Proteomes" id="UP000007161"/>
    </source>
</evidence>
<evidence type="ECO:0000256" key="7">
    <source>
        <dbReference type="ARBA" id="ARBA00023125"/>
    </source>
</evidence>
<keyword evidence="2" id="KW-0235">DNA replication</keyword>
<dbReference type="HOGENOM" id="CLU_1684506_0_0_0"/>
<evidence type="ECO:0000256" key="10">
    <source>
        <dbReference type="ARBA" id="ARBA00023236"/>
    </source>
</evidence>
<proteinExistence type="predicted"/>
<keyword evidence="13" id="KW-1185">Reference proteome</keyword>
<reference evidence="12 13" key="1">
    <citation type="journal article" date="2012" name="J. Bacteriol.">
        <title>Complete Genome Sequence of the Thermophilic, Piezophilic, Heterotrophic Bacterium Marinitoga piezophila KA3.</title>
        <authorList>
            <person name="Lucas S."/>
            <person name="Han J."/>
            <person name="Lapidus A."/>
            <person name="Cheng J.F."/>
            <person name="Goodwin L.A."/>
            <person name="Pitluck S."/>
            <person name="Peters L."/>
            <person name="Mikhailova N."/>
            <person name="Teshima H."/>
            <person name="Detter J.C."/>
            <person name="Han C."/>
            <person name="Tapia R."/>
            <person name="Land M."/>
            <person name="Hauser L."/>
            <person name="Kyrpides N.C."/>
            <person name="Ivanova N."/>
            <person name="Pagani I."/>
            <person name="Vannier P."/>
            <person name="Oger P."/>
            <person name="Bartlett D.H."/>
            <person name="Noll K.M."/>
            <person name="Woyke T."/>
            <person name="Jebbar M."/>
        </authorList>
    </citation>
    <scope>NUCLEOTIDE SEQUENCE [LARGE SCALE GENOMIC DNA]</scope>
    <source>
        <strain evidence="13">DSM 14283 / JCM 11233 / KA3</strain>
    </source>
</reference>
<dbReference type="PANTHER" id="PTHR33516">
    <property type="entry name" value="LEXA REPRESSOR"/>
    <property type="match status" value="1"/>
</dbReference>
<evidence type="ECO:0000256" key="1">
    <source>
        <dbReference type="ARBA" id="ARBA00022491"/>
    </source>
</evidence>
<name>H2J6P1_MARPK</name>